<dbReference type="RefSeq" id="WP_143980248.1">
    <property type="nucleotide sequence ID" value="NZ_CP041695.1"/>
</dbReference>
<accession>A0A516NIG3</accession>
<dbReference type="InterPro" id="IPR008949">
    <property type="entry name" value="Isoprenoid_synthase_dom_sf"/>
</dbReference>
<comment type="similarity">
    <text evidence="2">Belongs to the terpene synthase family.</text>
</comment>
<dbReference type="SFLD" id="SFLDG01020">
    <property type="entry name" value="Terpene_Cyclase_Like_2"/>
    <property type="match status" value="1"/>
</dbReference>
<reference evidence="3 4" key="1">
    <citation type="submission" date="2019-07" db="EMBL/GenBank/DDBJ databases">
        <title>Complete Genome Sequence and Methylome Analysis of Nocardia otitidis-caviarum NEB252.</title>
        <authorList>
            <person name="Fomenkov A."/>
            <person name="Anton B.P."/>
            <person name="Vincze T."/>
            <person name="Roberts R.J."/>
        </authorList>
    </citation>
    <scope>NUCLEOTIDE SEQUENCE [LARGE SCALE GENOMIC DNA]</scope>
    <source>
        <strain evidence="3 4">NEB252</strain>
    </source>
</reference>
<keyword evidence="2" id="KW-0479">Metal-binding</keyword>
<dbReference type="SUPFAM" id="SSF48576">
    <property type="entry name" value="Terpenoid synthases"/>
    <property type="match status" value="1"/>
</dbReference>
<name>A0A516NIG3_9NOCA</name>
<dbReference type="AlphaFoldDB" id="A0A516NIG3"/>
<dbReference type="GO" id="GO:0010333">
    <property type="term" value="F:terpene synthase activity"/>
    <property type="evidence" value="ECO:0007669"/>
    <property type="project" value="InterPro"/>
</dbReference>
<proteinExistence type="inferred from homology"/>
<protein>
    <recommendedName>
        <fullName evidence="2">Terpene synthase</fullName>
        <ecNumber evidence="2">4.2.3.-</ecNumber>
    </recommendedName>
</protein>
<dbReference type="GeneID" id="80332337"/>
<evidence type="ECO:0000313" key="4">
    <source>
        <dbReference type="Proteomes" id="UP000317039"/>
    </source>
</evidence>
<dbReference type="Gene3D" id="1.10.600.10">
    <property type="entry name" value="Farnesyl Diphosphate Synthase"/>
    <property type="match status" value="1"/>
</dbReference>
<dbReference type="Pfam" id="PF19086">
    <property type="entry name" value="Terpene_syn_C_2"/>
    <property type="match status" value="1"/>
</dbReference>
<dbReference type="Proteomes" id="UP000317039">
    <property type="component" value="Chromosome"/>
</dbReference>
<organism evidence="3 4">
    <name type="scientific">Nocardia otitidiscaviarum</name>
    <dbReference type="NCBI Taxonomy" id="1823"/>
    <lineage>
        <taxon>Bacteria</taxon>
        <taxon>Bacillati</taxon>
        <taxon>Actinomycetota</taxon>
        <taxon>Actinomycetes</taxon>
        <taxon>Mycobacteriales</taxon>
        <taxon>Nocardiaceae</taxon>
        <taxon>Nocardia</taxon>
    </lineage>
</organism>
<dbReference type="PANTHER" id="PTHR35201">
    <property type="entry name" value="TERPENE SYNTHASE"/>
    <property type="match status" value="1"/>
</dbReference>
<keyword evidence="2" id="KW-0460">Magnesium</keyword>
<evidence type="ECO:0000256" key="2">
    <source>
        <dbReference type="RuleBase" id="RU366034"/>
    </source>
</evidence>
<evidence type="ECO:0000313" key="3">
    <source>
        <dbReference type="EMBL" id="QDP78691.1"/>
    </source>
</evidence>
<evidence type="ECO:0000256" key="1">
    <source>
        <dbReference type="ARBA" id="ARBA00023239"/>
    </source>
</evidence>
<dbReference type="InterPro" id="IPR034686">
    <property type="entry name" value="Terpene_cyclase-like_2"/>
</dbReference>
<dbReference type="KEGG" id="nod:FOH10_07995"/>
<dbReference type="EC" id="4.2.3.-" evidence="2"/>
<comment type="cofactor">
    <cofactor evidence="2">
        <name>Mg(2+)</name>
        <dbReference type="ChEBI" id="CHEBI:18420"/>
    </cofactor>
</comment>
<gene>
    <name evidence="3" type="ORF">FOH10_07995</name>
</gene>
<dbReference type="SFLD" id="SFLDS00005">
    <property type="entry name" value="Isoprenoid_Synthase_Type_I"/>
    <property type="match status" value="1"/>
</dbReference>
<dbReference type="PANTHER" id="PTHR35201:SF4">
    <property type="entry name" value="BETA-PINACENE SYNTHASE-RELATED"/>
    <property type="match status" value="1"/>
</dbReference>
<dbReference type="EMBL" id="CP041695">
    <property type="protein sequence ID" value="QDP78691.1"/>
    <property type="molecule type" value="Genomic_DNA"/>
</dbReference>
<sequence>MNEPEFFMPFASAGHNPAEAEAEKAMWQWLEHYDLVPTEPTRRRMERTRPARMYALWCPKAGPEDLALLSQYTAWAFIVDDQFDIEIPDPGRTLHTITALNAVYDGDDPPSGVLAVAFAELWRRLCAGRSTAWREAVRAEIRAWLWTYYTESIGRRTGHLPEMDTYRAHRRDSVALFVFLDISEIAEGVDLCAAARQLPAMRLLREAAVEHMGLLNDVLSVDSDEASSYLYNSVLLAEHHYGHTRSQALTLVNSMLTQLIDRMTTAIERLPTELDAAGITGRDRADTLATAQNYTVYVRANLDYHYQAARYTSAPAEALEHGSPLG</sequence>
<keyword evidence="1 2" id="KW-0456">Lyase</keyword>
<dbReference type="GO" id="GO:0046872">
    <property type="term" value="F:metal ion binding"/>
    <property type="evidence" value="ECO:0007669"/>
    <property type="project" value="UniProtKB-KW"/>
</dbReference>